<evidence type="ECO:0000313" key="2">
    <source>
        <dbReference type="Proteomes" id="UP000198598"/>
    </source>
</evidence>
<protein>
    <submittedName>
        <fullName evidence="1">Uncharacterized protein</fullName>
    </submittedName>
</protein>
<organism evidence="1 2">
    <name type="scientific">Spirosoma endophyticum</name>
    <dbReference type="NCBI Taxonomy" id="662367"/>
    <lineage>
        <taxon>Bacteria</taxon>
        <taxon>Pseudomonadati</taxon>
        <taxon>Bacteroidota</taxon>
        <taxon>Cytophagia</taxon>
        <taxon>Cytophagales</taxon>
        <taxon>Cytophagaceae</taxon>
        <taxon>Spirosoma</taxon>
    </lineage>
</organism>
<gene>
    <name evidence="1" type="ORF">SAMN05216167_1618</name>
</gene>
<accession>A0A1I2I9A9</accession>
<sequence length="182" mass="20326">MLAMKTILYLLGVFLSVISLIYACRIRITPLPPPVDPPKVEQACEAPPILTNILGSWKWGAKSTSNADPLPRSAPFTTATFSRFGVITFGVDKKIIDPDSLFENHLDTGIPIIYKTYSLETDTVKTSPYYGRGEMFWIRLYYKSKTSGVVSSGGYYFKVICNDRNRIHLKGPDGAIELVLVR</sequence>
<dbReference type="EMBL" id="FOLQ01000061">
    <property type="protein sequence ID" value="SFF38824.1"/>
    <property type="molecule type" value="Genomic_DNA"/>
</dbReference>
<reference evidence="1 2" key="1">
    <citation type="submission" date="2016-10" db="EMBL/GenBank/DDBJ databases">
        <authorList>
            <person name="de Groot N.N."/>
        </authorList>
    </citation>
    <scope>NUCLEOTIDE SEQUENCE [LARGE SCALE GENOMIC DNA]</scope>
    <source>
        <strain evidence="1 2">DSM 26130</strain>
    </source>
</reference>
<proteinExistence type="predicted"/>
<name>A0A1I2I9A9_9BACT</name>
<dbReference type="AlphaFoldDB" id="A0A1I2I9A9"/>
<evidence type="ECO:0000313" key="1">
    <source>
        <dbReference type="EMBL" id="SFF38824.1"/>
    </source>
</evidence>
<keyword evidence="2" id="KW-1185">Reference proteome</keyword>
<dbReference type="Proteomes" id="UP000198598">
    <property type="component" value="Unassembled WGS sequence"/>
</dbReference>
<dbReference type="PROSITE" id="PS51257">
    <property type="entry name" value="PROKAR_LIPOPROTEIN"/>
    <property type="match status" value="1"/>
</dbReference>